<evidence type="ECO:0000256" key="4">
    <source>
        <dbReference type="ARBA" id="ARBA00023295"/>
    </source>
</evidence>
<comment type="similarity">
    <text evidence="1">Belongs to the glycosyl hydrolase 32 family.</text>
</comment>
<gene>
    <name evidence="9" type="ORF">PG999_000410</name>
</gene>
<dbReference type="InterPro" id="IPR023296">
    <property type="entry name" value="Glyco_hydro_beta-prop_sf"/>
</dbReference>
<keyword evidence="4" id="KW-0326">Glycosidase</keyword>
<dbReference type="GO" id="GO:0006351">
    <property type="term" value="P:DNA-templated transcription"/>
    <property type="evidence" value="ECO:0007669"/>
    <property type="project" value="InterPro"/>
</dbReference>
<dbReference type="SUPFAM" id="SSF75005">
    <property type="entry name" value="Arabinanase/levansucrase/invertase"/>
    <property type="match status" value="1"/>
</dbReference>
<evidence type="ECO:0000259" key="8">
    <source>
        <dbReference type="Pfam" id="PF08244"/>
    </source>
</evidence>
<dbReference type="Pfam" id="PF08244">
    <property type="entry name" value="Glyco_hydro_32C"/>
    <property type="match status" value="1"/>
</dbReference>
<feature type="domain" description="Xylanolytic transcriptional activator regulatory" evidence="7">
    <location>
        <begin position="244"/>
        <end position="401"/>
    </location>
</feature>
<comment type="caution">
    <text evidence="9">The sequence shown here is derived from an EMBL/GenBank/DDBJ whole genome shotgun (WGS) entry which is preliminary data.</text>
</comment>
<evidence type="ECO:0000259" key="7">
    <source>
        <dbReference type="Pfam" id="PF04082"/>
    </source>
</evidence>
<sequence>MLSSVFPFFINPDELNWGGKIMFLFVGAEVFILLGLYFTQPETKNRTYAELELLYANKIPARKFKDCVIVDGQVVVKESNSFLGRLIRRKRGPAGKRIAEIRQHQDATPPSVTLDGSPDASNTSLSGQGDHIAESALAITPGSVQETSLLGSLGTSGVDYVPLDTSNAWDTAFETPGGLWSPSVLESLSSYDFEAIQIPSFPIDSPTAGDALVPFAELPEWSEEPTTKDGWPPIISEESLLPWIDVFFKRLHPTLPILDRATLYQDMLLRKHRKDKQYGSMLLALCAFAMTQPVQIEEHASLPSRTVQARVMMEEAVKMRNTADFGESPCIPSILASFFLFACLFGSNQHRAAWHKLREAVDLACSLGMQDPTAYDKLAVGDREQWIRIYLMLSVTESLLAEMMQGGSSIGCNGGITGLISEEKADSMALTGLLYLMESFDAIDENIIGCWNGHCAISDGQCSTFDRRHAIKAFRALRTARESSLCGTLSIVLSVSPLSLPELGETQQVDITMTQLWLLNRLWTLCSAHRFVLQRSEHIELSSDFPLYVAEATLLHSRTWDMRSMEVHGIGLCYWILPLTPKSLSPPRLFRASESLDQDQELVTFTRWRPSFHLQPAEGWMNDPCAPGFDPATGLYHVSFQWNPRDNDWGDIAWGHATSSDFVSWRIDQQPSLLPDKPYDHLGVFTGCLHANESSPLACFYTSVNALPIHHTLPYKHGCESLSIALSCDNGETWVKHPSNPILPGAPSDVKVTGWRDPFVSKWPSLSRVLEKDSDTLYGIVSGGIVDKTPTTFIYAICPSDLTKWEYLGPLVDIGLNTKPSRWSGDLGRNWEVTNFLTLHDSFDASVTRDFLVMGTEGCIEEREEAGQGGLDSGVPKRPARCQLWMAGSLQAVEGGPGSVVGRRPRMEYTFGGHLDHGCYYAANSFFDPVTRSHIVWGWIPEDDLGDSLRRQQGWSGMLALPRRIQLTTIPRVVRAWNTNDLTSITSVEASPDGTGTYTLRTLTSIPDPRVVGRLRSQPGVRVWHLPQGPITPFPIYIAADPMRSNTWELRCSIRVSRDCKKTGLRIGHNDDFSKETVLCFEPMKETFTIDRPTFAASFDSACHQINAAPETAAHTLFTTLDNEAGETTEALEIRVWRDHSVLEVFVNERTVITTRIYAGDATYGARFFAEEEKEDGVVPLTEGTRLEYGTVWDGIGL</sequence>
<dbReference type="Proteomes" id="UP001392437">
    <property type="component" value="Unassembled WGS sequence"/>
</dbReference>
<evidence type="ECO:0008006" key="11">
    <source>
        <dbReference type="Google" id="ProtNLM"/>
    </source>
</evidence>
<dbReference type="InterPro" id="IPR007219">
    <property type="entry name" value="XnlR_reg_dom"/>
</dbReference>
<dbReference type="PANTHER" id="PTHR42800">
    <property type="entry name" value="EXOINULINASE INUD (AFU_ORTHOLOGUE AFUA_5G00480)"/>
    <property type="match status" value="1"/>
</dbReference>
<dbReference type="GO" id="GO:0003677">
    <property type="term" value="F:DNA binding"/>
    <property type="evidence" value="ECO:0007669"/>
    <property type="project" value="InterPro"/>
</dbReference>
<proteinExistence type="inferred from homology"/>
<dbReference type="PANTHER" id="PTHR42800:SF3">
    <property type="entry name" value="GLYCOSYL HYDROLASE FAMILY 32 N-TERMINAL DOMAIN-CONTAINING PROTEIN"/>
    <property type="match status" value="1"/>
</dbReference>
<dbReference type="SMART" id="SM00640">
    <property type="entry name" value="Glyco_32"/>
    <property type="match status" value="1"/>
</dbReference>
<reference evidence="9 10" key="1">
    <citation type="submission" date="2023-01" db="EMBL/GenBank/DDBJ databases">
        <title>Analysis of 21 Apiospora genomes using comparative genomics revels a genus with tremendous synthesis potential of carbohydrate active enzymes and secondary metabolites.</title>
        <authorList>
            <person name="Sorensen T."/>
        </authorList>
    </citation>
    <scope>NUCLEOTIDE SEQUENCE [LARGE SCALE GENOMIC DNA]</scope>
    <source>
        <strain evidence="9 10">CBS 117206</strain>
    </source>
</reference>
<feature type="region of interest" description="Disordered" evidence="5">
    <location>
        <begin position="102"/>
        <end position="127"/>
    </location>
</feature>
<dbReference type="InterPro" id="IPR001362">
    <property type="entry name" value="Glyco_hydro_32"/>
</dbReference>
<dbReference type="Gene3D" id="2.115.10.20">
    <property type="entry name" value="Glycosyl hydrolase domain, family 43"/>
    <property type="match status" value="1"/>
</dbReference>
<feature type="domain" description="Glycosyl hydrolase family 32 C-terminal" evidence="8">
    <location>
        <begin position="1043"/>
        <end position="1176"/>
    </location>
</feature>
<dbReference type="Pfam" id="PF04082">
    <property type="entry name" value="Fungal_trans"/>
    <property type="match status" value="1"/>
</dbReference>
<dbReference type="AlphaFoldDB" id="A0AAW0RBE3"/>
<organism evidence="9 10">
    <name type="scientific">Apiospora kogelbergensis</name>
    <dbReference type="NCBI Taxonomy" id="1337665"/>
    <lineage>
        <taxon>Eukaryota</taxon>
        <taxon>Fungi</taxon>
        <taxon>Dikarya</taxon>
        <taxon>Ascomycota</taxon>
        <taxon>Pezizomycotina</taxon>
        <taxon>Sordariomycetes</taxon>
        <taxon>Xylariomycetidae</taxon>
        <taxon>Amphisphaeriales</taxon>
        <taxon>Apiosporaceae</taxon>
        <taxon>Apiospora</taxon>
    </lineage>
</organism>
<feature type="domain" description="Glycosyl hydrolase family 32 N-terminal" evidence="6">
    <location>
        <begin position="613"/>
        <end position="969"/>
    </location>
</feature>
<keyword evidence="2" id="KW-0378">Hydrolase</keyword>
<accession>A0AAW0RBE3</accession>
<dbReference type="GO" id="GO:0005987">
    <property type="term" value="P:sucrose catabolic process"/>
    <property type="evidence" value="ECO:0007669"/>
    <property type="project" value="TreeGrafter"/>
</dbReference>
<dbReference type="GO" id="GO:0008270">
    <property type="term" value="F:zinc ion binding"/>
    <property type="evidence" value="ECO:0007669"/>
    <property type="project" value="InterPro"/>
</dbReference>
<dbReference type="EMBL" id="JAQQWP010000001">
    <property type="protein sequence ID" value="KAK8132237.1"/>
    <property type="molecule type" value="Genomic_DNA"/>
</dbReference>
<dbReference type="CDD" id="cd12148">
    <property type="entry name" value="fungal_TF_MHR"/>
    <property type="match status" value="1"/>
</dbReference>
<protein>
    <recommendedName>
        <fullName evidence="11">Glycoside hydrolase family 32 protein</fullName>
    </recommendedName>
</protein>
<evidence type="ECO:0000256" key="2">
    <source>
        <dbReference type="ARBA" id="ARBA00022801"/>
    </source>
</evidence>
<dbReference type="InterPro" id="IPR013320">
    <property type="entry name" value="ConA-like_dom_sf"/>
</dbReference>
<evidence type="ECO:0000313" key="10">
    <source>
        <dbReference type="Proteomes" id="UP001392437"/>
    </source>
</evidence>
<dbReference type="GO" id="GO:0005737">
    <property type="term" value="C:cytoplasm"/>
    <property type="evidence" value="ECO:0007669"/>
    <property type="project" value="TreeGrafter"/>
</dbReference>
<evidence type="ECO:0000313" key="9">
    <source>
        <dbReference type="EMBL" id="KAK8132237.1"/>
    </source>
</evidence>
<dbReference type="InterPro" id="IPR013148">
    <property type="entry name" value="Glyco_hydro_32_N"/>
</dbReference>
<evidence type="ECO:0000256" key="3">
    <source>
        <dbReference type="ARBA" id="ARBA00023242"/>
    </source>
</evidence>
<name>A0AAW0RBE3_9PEZI</name>
<dbReference type="SUPFAM" id="SSF49899">
    <property type="entry name" value="Concanavalin A-like lectins/glucanases"/>
    <property type="match status" value="1"/>
</dbReference>
<evidence type="ECO:0000259" key="6">
    <source>
        <dbReference type="Pfam" id="PF00251"/>
    </source>
</evidence>
<dbReference type="Gene3D" id="2.60.120.560">
    <property type="entry name" value="Exo-inulinase, domain 1"/>
    <property type="match status" value="1"/>
</dbReference>
<keyword evidence="3" id="KW-0539">Nucleus</keyword>
<evidence type="ECO:0000256" key="1">
    <source>
        <dbReference type="ARBA" id="ARBA00009902"/>
    </source>
</evidence>
<dbReference type="InterPro" id="IPR013189">
    <property type="entry name" value="Glyco_hydro_32_C"/>
</dbReference>
<evidence type="ECO:0000256" key="5">
    <source>
        <dbReference type="SAM" id="MobiDB-lite"/>
    </source>
</evidence>
<dbReference type="CDD" id="cd18621">
    <property type="entry name" value="GH32_XdINV-like"/>
    <property type="match status" value="1"/>
</dbReference>
<dbReference type="GO" id="GO:0004575">
    <property type="term" value="F:sucrose alpha-glucosidase activity"/>
    <property type="evidence" value="ECO:0007669"/>
    <property type="project" value="TreeGrafter"/>
</dbReference>
<dbReference type="Pfam" id="PF00251">
    <property type="entry name" value="Glyco_hydro_32N"/>
    <property type="match status" value="1"/>
</dbReference>
<keyword evidence="10" id="KW-1185">Reference proteome</keyword>